<dbReference type="AlphaFoldDB" id="A0A8S2W2L8"/>
<dbReference type="EMBL" id="CAJOBC010094903">
    <property type="protein sequence ID" value="CAF4428820.1"/>
    <property type="molecule type" value="Genomic_DNA"/>
</dbReference>
<reference evidence="1" key="1">
    <citation type="submission" date="2021-02" db="EMBL/GenBank/DDBJ databases">
        <authorList>
            <person name="Nowell W R."/>
        </authorList>
    </citation>
    <scope>NUCLEOTIDE SEQUENCE</scope>
</reference>
<organism evidence="1 2">
    <name type="scientific">Didymodactylos carnosus</name>
    <dbReference type="NCBI Taxonomy" id="1234261"/>
    <lineage>
        <taxon>Eukaryota</taxon>
        <taxon>Metazoa</taxon>
        <taxon>Spiralia</taxon>
        <taxon>Gnathifera</taxon>
        <taxon>Rotifera</taxon>
        <taxon>Eurotatoria</taxon>
        <taxon>Bdelloidea</taxon>
        <taxon>Philodinida</taxon>
        <taxon>Philodinidae</taxon>
        <taxon>Didymodactylos</taxon>
    </lineage>
</organism>
<gene>
    <name evidence="1" type="ORF">SRO942_LOCUS41033</name>
</gene>
<dbReference type="Proteomes" id="UP000681722">
    <property type="component" value="Unassembled WGS sequence"/>
</dbReference>
<name>A0A8S2W2L8_9BILA</name>
<evidence type="ECO:0000313" key="2">
    <source>
        <dbReference type="Proteomes" id="UP000681722"/>
    </source>
</evidence>
<sequence>QRVDPNGYYARLNRGQINLNYRYVAEQQCVRSRRHLPAIQNELHNVAQRILLRLMKGGRNDYVSATGRETISRSHCAYLRRIYQLNQRYCTCAALLKMLNLNTNIFVGRHHRIQALDIRFNVNEKPGYNFTTSEGRRMNVPGECTFGVSFVNLNVYD</sequence>
<accession>A0A8S2W2L8</accession>
<proteinExistence type="predicted"/>
<protein>
    <submittedName>
        <fullName evidence="1">Uncharacterized protein</fullName>
    </submittedName>
</protein>
<evidence type="ECO:0000313" key="1">
    <source>
        <dbReference type="EMBL" id="CAF4428820.1"/>
    </source>
</evidence>
<feature type="non-terminal residue" evidence="1">
    <location>
        <position position="1"/>
    </location>
</feature>
<comment type="caution">
    <text evidence="1">The sequence shown here is derived from an EMBL/GenBank/DDBJ whole genome shotgun (WGS) entry which is preliminary data.</text>
</comment>